<evidence type="ECO:0000259" key="3">
    <source>
        <dbReference type="PROSITE" id="PS50075"/>
    </source>
</evidence>
<evidence type="ECO:0000313" key="4">
    <source>
        <dbReference type="EMBL" id="KFG75029.1"/>
    </source>
</evidence>
<evidence type="ECO:0000256" key="1">
    <source>
        <dbReference type="ARBA" id="ARBA00022450"/>
    </source>
</evidence>
<dbReference type="SUPFAM" id="SSF47336">
    <property type="entry name" value="ACP-like"/>
    <property type="match status" value="1"/>
</dbReference>
<evidence type="ECO:0000256" key="2">
    <source>
        <dbReference type="ARBA" id="ARBA00022553"/>
    </source>
</evidence>
<proteinExistence type="predicted"/>
<keyword evidence="5" id="KW-1185">Reference proteome</keyword>
<dbReference type="InterPro" id="IPR020806">
    <property type="entry name" value="PKS_PP-bd"/>
</dbReference>
<keyword evidence="1" id="KW-0596">Phosphopantetheine</keyword>
<sequence length="80" mass="8480">MTAMYDRLAELLTNKLGVDAAELHPAATFEELDVDSLALVELTDIIEGQLGISMAEGEIRKGATLAEAAQALDIHAAADR</sequence>
<dbReference type="HOGENOM" id="CLU_108696_3_2_11"/>
<dbReference type="Pfam" id="PF00550">
    <property type="entry name" value="PP-binding"/>
    <property type="match status" value="1"/>
</dbReference>
<dbReference type="GO" id="GO:0017000">
    <property type="term" value="P:antibiotic biosynthetic process"/>
    <property type="evidence" value="ECO:0007669"/>
    <property type="project" value="UniProtKB-ARBA"/>
</dbReference>
<dbReference type="Proteomes" id="UP000029095">
    <property type="component" value="Unassembled WGS sequence"/>
</dbReference>
<organism evidence="4 5">
    <name type="scientific">Streptomyces mutabilis</name>
    <dbReference type="NCBI Taxonomy" id="67332"/>
    <lineage>
        <taxon>Bacteria</taxon>
        <taxon>Bacillati</taxon>
        <taxon>Actinomycetota</taxon>
        <taxon>Actinomycetes</taxon>
        <taxon>Kitasatosporales</taxon>
        <taxon>Streptomycetaceae</taxon>
        <taxon>Streptomyces</taxon>
    </lineage>
</organism>
<dbReference type="SMART" id="SM00823">
    <property type="entry name" value="PKS_PP"/>
    <property type="match status" value="1"/>
</dbReference>
<dbReference type="Gene3D" id="1.10.1200.10">
    <property type="entry name" value="ACP-like"/>
    <property type="match status" value="1"/>
</dbReference>
<dbReference type="STRING" id="1915400.FM21_02440"/>
<dbReference type="GO" id="GO:0031177">
    <property type="term" value="F:phosphopantetheine binding"/>
    <property type="evidence" value="ECO:0007669"/>
    <property type="project" value="InterPro"/>
</dbReference>
<dbReference type="AlphaFoldDB" id="A0A086N1L1"/>
<evidence type="ECO:0000313" key="5">
    <source>
        <dbReference type="Proteomes" id="UP000029095"/>
    </source>
</evidence>
<dbReference type="EMBL" id="JNFQ01000001">
    <property type="protein sequence ID" value="KFG75029.1"/>
    <property type="molecule type" value="Genomic_DNA"/>
</dbReference>
<feature type="domain" description="Carrier" evidence="3">
    <location>
        <begin position="2"/>
        <end position="76"/>
    </location>
</feature>
<name>A0A086N1L1_9ACTN</name>
<accession>A0A086N1L1</accession>
<dbReference type="PROSITE" id="PS50075">
    <property type="entry name" value="CARRIER"/>
    <property type="match status" value="1"/>
</dbReference>
<reference evidence="4 5" key="1">
    <citation type="submission" date="2014-05" db="EMBL/GenBank/DDBJ databases">
        <title>Complete genome sequence of the Streptomyces mutabilis TRM45540.</title>
        <authorList>
            <person name="Luo X."/>
            <person name="Zhang L."/>
        </authorList>
    </citation>
    <scope>NUCLEOTIDE SEQUENCE [LARGE SCALE GENOMIC DNA]</scope>
    <source>
        <strain evidence="4 5">TRM45540</strain>
    </source>
</reference>
<comment type="caution">
    <text evidence="4">The sequence shown here is derived from an EMBL/GenBank/DDBJ whole genome shotgun (WGS) entry which is preliminary data.</text>
</comment>
<dbReference type="InterPro" id="IPR036736">
    <property type="entry name" value="ACP-like_sf"/>
</dbReference>
<dbReference type="InterPro" id="IPR009081">
    <property type="entry name" value="PP-bd_ACP"/>
</dbReference>
<protein>
    <recommendedName>
        <fullName evidence="3">Carrier domain-containing protein</fullName>
    </recommendedName>
</protein>
<gene>
    <name evidence="4" type="ORF">FM21_02440</name>
</gene>
<keyword evidence="2" id="KW-0597">Phosphoprotein</keyword>